<evidence type="ECO:0000313" key="5">
    <source>
        <dbReference type="Proteomes" id="UP001515683"/>
    </source>
</evidence>
<keyword evidence="5" id="KW-1185">Reference proteome</keyword>
<accession>A0ABX0RKE8</accession>
<dbReference type="RefSeq" id="WP_167017344.1">
    <property type="nucleotide sequence ID" value="NZ_VWXF01000010.1"/>
</dbReference>
<dbReference type="InterPro" id="IPR035595">
    <property type="entry name" value="UDP_glycos_trans_CS"/>
</dbReference>
<gene>
    <name evidence="4" type="ORF">F3J40_19655</name>
</gene>
<comment type="caution">
    <text evidence="4">The sequence shown here is derived from an EMBL/GenBank/DDBJ whole genome shotgun (WGS) entry which is preliminary data.</text>
</comment>
<evidence type="ECO:0000259" key="3">
    <source>
        <dbReference type="Pfam" id="PF04101"/>
    </source>
</evidence>
<sequence>MSHFAVIAPPFYSHFRAMQALALQLVARGHRITFVQQPDAAILLNDRQCGFCSTAADRYPPGSLHKLIQLAGHASGIGLFRLIHALSSLTENLCRALPTTLNQLAVDGVIADQMEPAGGLVSEALGLPFVSVACALPVNRENGIPLPVMPWMYGQAPSEIQRCHASENTYDWLMSRHAEVIQRYAHYFGLPARRYAHECLSELAQISQLPLALDFPRKQLPPCFHAVGPLRTVTEASAPLPIAERSPRVFASLGTLQGHRLPLFKTFMRACQQRKIPLTIAHCGGLTPRQCAELSGFPDVEVTDFAQQERALQSASVVISHGGLNTMIDAVQQQTPLLIVPLAFDQPGVAARVTWHGIGHRLSRFTKADALGERLEQLIGDEAIHHNLARLRPALLAGGGAARAAAIAEQALLSRHRITAEVG</sequence>
<dbReference type="Pfam" id="PF04101">
    <property type="entry name" value="Glyco_tran_28_C"/>
    <property type="match status" value="1"/>
</dbReference>
<dbReference type="CDD" id="cd03784">
    <property type="entry name" value="GT1_Gtf-like"/>
    <property type="match status" value="1"/>
</dbReference>
<dbReference type="InterPro" id="IPR002213">
    <property type="entry name" value="UDP_glucos_trans"/>
</dbReference>
<dbReference type="PANTHER" id="PTHR48043">
    <property type="entry name" value="EG:EG0003.4 PROTEIN-RELATED"/>
    <property type="match status" value="1"/>
</dbReference>
<dbReference type="InterPro" id="IPR050271">
    <property type="entry name" value="UDP-glycosyltransferase"/>
</dbReference>
<evidence type="ECO:0000256" key="2">
    <source>
        <dbReference type="ARBA" id="ARBA00022679"/>
    </source>
</evidence>
<dbReference type="Gene3D" id="3.40.50.2000">
    <property type="entry name" value="Glycogen Phosphorylase B"/>
    <property type="match status" value="2"/>
</dbReference>
<organism evidence="4 5">
    <name type="scientific">Candidatus Pantoea multigeneris</name>
    <dbReference type="NCBI Taxonomy" id="2608357"/>
    <lineage>
        <taxon>Bacteria</taxon>
        <taxon>Pseudomonadati</taxon>
        <taxon>Pseudomonadota</taxon>
        <taxon>Gammaproteobacteria</taxon>
        <taxon>Enterobacterales</taxon>
        <taxon>Erwiniaceae</taxon>
        <taxon>Pantoea</taxon>
    </lineage>
</organism>
<dbReference type="SUPFAM" id="SSF53756">
    <property type="entry name" value="UDP-Glycosyltransferase/glycogen phosphorylase"/>
    <property type="match status" value="1"/>
</dbReference>
<dbReference type="PANTHER" id="PTHR48043:SF145">
    <property type="entry name" value="FI06409P-RELATED"/>
    <property type="match status" value="1"/>
</dbReference>
<dbReference type="Proteomes" id="UP001515683">
    <property type="component" value="Unassembled WGS sequence"/>
</dbReference>
<protein>
    <submittedName>
        <fullName evidence="4">Glycosyltransferase family 1 protein</fullName>
    </submittedName>
</protein>
<feature type="domain" description="Glycosyl transferase family 28 C-terminal" evidence="3">
    <location>
        <begin position="290"/>
        <end position="344"/>
    </location>
</feature>
<dbReference type="EMBL" id="VWXF01000010">
    <property type="protein sequence ID" value="NIF23800.1"/>
    <property type="molecule type" value="Genomic_DNA"/>
</dbReference>
<proteinExistence type="predicted"/>
<evidence type="ECO:0000256" key="1">
    <source>
        <dbReference type="ARBA" id="ARBA00022676"/>
    </source>
</evidence>
<reference evidence="4 5" key="1">
    <citation type="journal article" date="2019" name="bioRxiv">
        <title>Bacteria contribute to plant secondary compound degradation in a generalist herbivore system.</title>
        <authorList>
            <person name="Francoeur C.B."/>
            <person name="Khadempour L."/>
            <person name="Moreira-Soto R.D."/>
            <person name="Gotting K."/>
            <person name="Book A.J."/>
            <person name="Pinto-Tomas A.A."/>
            <person name="Keefover-Ring K."/>
            <person name="Currie C.R."/>
        </authorList>
    </citation>
    <scope>NUCLEOTIDE SEQUENCE [LARGE SCALE GENOMIC DNA]</scope>
    <source>
        <strain evidence="4">Acro-835</strain>
    </source>
</reference>
<dbReference type="PROSITE" id="PS00375">
    <property type="entry name" value="UDPGT"/>
    <property type="match status" value="1"/>
</dbReference>
<name>A0ABX0RKE8_9GAMM</name>
<evidence type="ECO:0000313" key="4">
    <source>
        <dbReference type="EMBL" id="NIF23800.1"/>
    </source>
</evidence>
<dbReference type="InterPro" id="IPR007235">
    <property type="entry name" value="Glyco_trans_28_C"/>
</dbReference>
<keyword evidence="1" id="KW-0328">Glycosyltransferase</keyword>
<keyword evidence="2" id="KW-0808">Transferase</keyword>